<feature type="transmembrane region" description="Helical" evidence="5">
    <location>
        <begin position="12"/>
        <end position="31"/>
    </location>
</feature>
<gene>
    <name evidence="6" type="primary">steT</name>
    <name evidence="6" type="ORF">SCFA_1220005</name>
</gene>
<dbReference type="GO" id="GO:0016020">
    <property type="term" value="C:membrane"/>
    <property type="evidence" value="ECO:0007669"/>
    <property type="project" value="UniProtKB-SubCell"/>
</dbReference>
<evidence type="ECO:0000256" key="5">
    <source>
        <dbReference type="SAM" id="Phobius"/>
    </source>
</evidence>
<dbReference type="AlphaFoldDB" id="A0A485LV30"/>
<organism evidence="6">
    <name type="scientific">anaerobic digester metagenome</name>
    <dbReference type="NCBI Taxonomy" id="1263854"/>
    <lineage>
        <taxon>unclassified sequences</taxon>
        <taxon>metagenomes</taxon>
        <taxon>ecological metagenomes</taxon>
    </lineage>
</organism>
<feature type="transmembrane region" description="Helical" evidence="5">
    <location>
        <begin position="228"/>
        <end position="248"/>
    </location>
</feature>
<feature type="transmembrane region" description="Helical" evidence="5">
    <location>
        <begin position="87"/>
        <end position="112"/>
    </location>
</feature>
<sequence>MSYAEPRRTLTVTDGIAIIVGIVVGVGIFKTPSLVASSAGSEGMLLLVWLLGGAISLLGALCYAELATSYPHAGGDYHYLTRAFGDAPGFLFAWARMTVIQTGSIAMVAFLLGDYASEVYRLGEYSSSYYAAGIIVLLTALNIIGIRQGTLTQRVLFCAILLGLMFVAVAGYGLTPPHPDVPAGQSSLHEAPSLGRAMIFVLLTYGGWNEAGYLSAEVRDPGRSMIRILLVSIGVITAIYLVINAVFVNSLGMAGMSSSQAIAADLMDKALGAGGARFISGLVILTALSTMNAAIITGARTNFALGRNFSPLRFMGRWERLRGTPVNALLLQGAVALLLVAIGTGSRNGFAMMVEYTAPVFWFFLLLVGISVFVLRRRDAHRERPFRVPLYPLTPLVFCAVCIYMLHSSLVYTGRGSLLGVAVLLTGIPLLLLGKAGCKNRSKEKKS</sequence>
<proteinExistence type="predicted"/>
<dbReference type="GO" id="GO:0015179">
    <property type="term" value="F:L-amino acid transmembrane transporter activity"/>
    <property type="evidence" value="ECO:0007669"/>
    <property type="project" value="TreeGrafter"/>
</dbReference>
<feature type="transmembrane region" description="Helical" evidence="5">
    <location>
        <begin position="156"/>
        <end position="174"/>
    </location>
</feature>
<feature type="transmembrane region" description="Helical" evidence="5">
    <location>
        <begin position="127"/>
        <end position="144"/>
    </location>
</feature>
<keyword evidence="4 5" id="KW-0472">Membrane</keyword>
<feature type="transmembrane region" description="Helical" evidence="5">
    <location>
        <begin position="356"/>
        <end position="376"/>
    </location>
</feature>
<feature type="transmembrane region" description="Helical" evidence="5">
    <location>
        <begin position="326"/>
        <end position="344"/>
    </location>
</feature>
<dbReference type="PANTHER" id="PTHR11785:SF512">
    <property type="entry name" value="SOBREMESA, ISOFORM B"/>
    <property type="match status" value="1"/>
</dbReference>
<dbReference type="InterPro" id="IPR002293">
    <property type="entry name" value="AA/rel_permease1"/>
</dbReference>
<protein>
    <submittedName>
        <fullName evidence="6">Serine/threonine exchanger SteT</fullName>
    </submittedName>
</protein>
<dbReference type="PIRSF" id="PIRSF006060">
    <property type="entry name" value="AA_transporter"/>
    <property type="match status" value="1"/>
</dbReference>
<feature type="transmembrane region" description="Helical" evidence="5">
    <location>
        <begin position="388"/>
        <end position="406"/>
    </location>
</feature>
<dbReference type="EMBL" id="CAADRM010000027">
    <property type="protein sequence ID" value="VFU12056.1"/>
    <property type="molecule type" value="Genomic_DNA"/>
</dbReference>
<feature type="transmembrane region" description="Helical" evidence="5">
    <location>
        <begin position="418"/>
        <end position="438"/>
    </location>
</feature>
<dbReference type="Gene3D" id="1.20.1740.10">
    <property type="entry name" value="Amino acid/polyamine transporter I"/>
    <property type="match status" value="1"/>
</dbReference>
<name>A0A485LV30_9ZZZZ</name>
<dbReference type="PANTHER" id="PTHR11785">
    <property type="entry name" value="AMINO ACID TRANSPORTER"/>
    <property type="match status" value="1"/>
</dbReference>
<feature type="transmembrane region" description="Helical" evidence="5">
    <location>
        <begin position="278"/>
        <end position="305"/>
    </location>
</feature>
<comment type="subcellular location">
    <subcellularLocation>
        <location evidence="1">Membrane</location>
        <topology evidence="1">Multi-pass membrane protein</topology>
    </subcellularLocation>
</comment>
<keyword evidence="3 5" id="KW-1133">Transmembrane helix</keyword>
<evidence type="ECO:0000256" key="2">
    <source>
        <dbReference type="ARBA" id="ARBA00022692"/>
    </source>
</evidence>
<reference evidence="6" key="1">
    <citation type="submission" date="2019-03" db="EMBL/GenBank/DDBJ databases">
        <authorList>
            <person name="Hao L."/>
        </authorList>
    </citation>
    <scope>NUCLEOTIDE SEQUENCE</scope>
</reference>
<evidence type="ECO:0000256" key="4">
    <source>
        <dbReference type="ARBA" id="ARBA00023136"/>
    </source>
</evidence>
<feature type="transmembrane region" description="Helical" evidence="5">
    <location>
        <begin position="43"/>
        <end position="66"/>
    </location>
</feature>
<dbReference type="InterPro" id="IPR050598">
    <property type="entry name" value="AminoAcid_Transporter"/>
</dbReference>
<dbReference type="Pfam" id="PF13520">
    <property type="entry name" value="AA_permease_2"/>
    <property type="match status" value="1"/>
</dbReference>
<keyword evidence="2 5" id="KW-0812">Transmembrane</keyword>
<evidence type="ECO:0000256" key="3">
    <source>
        <dbReference type="ARBA" id="ARBA00022989"/>
    </source>
</evidence>
<evidence type="ECO:0000313" key="6">
    <source>
        <dbReference type="EMBL" id="VFU12056.1"/>
    </source>
</evidence>
<accession>A0A485LV30</accession>
<evidence type="ECO:0000256" key="1">
    <source>
        <dbReference type="ARBA" id="ARBA00004141"/>
    </source>
</evidence>
<feature type="transmembrane region" description="Helical" evidence="5">
    <location>
        <begin position="194"/>
        <end position="216"/>
    </location>
</feature>